<organism>
    <name type="scientific">Pediculus humanus subsp. corporis</name>
    <name type="common">Body louse</name>
    <dbReference type="NCBI Taxonomy" id="121224"/>
    <lineage>
        <taxon>Eukaryota</taxon>
        <taxon>Metazoa</taxon>
        <taxon>Ecdysozoa</taxon>
        <taxon>Arthropoda</taxon>
        <taxon>Hexapoda</taxon>
        <taxon>Insecta</taxon>
        <taxon>Pterygota</taxon>
        <taxon>Neoptera</taxon>
        <taxon>Paraneoptera</taxon>
        <taxon>Psocodea</taxon>
        <taxon>Troctomorpha</taxon>
        <taxon>Phthiraptera</taxon>
        <taxon>Anoplura</taxon>
        <taxon>Pediculidae</taxon>
        <taxon>Pediculus</taxon>
    </lineage>
</organism>
<dbReference type="InParanoid" id="E0V921"/>
<keyword evidence="8" id="KW-0175">Coiled coil</keyword>
<keyword evidence="3" id="KW-0507">mRNA processing</keyword>
<keyword evidence="6" id="KW-0508">mRNA splicing</keyword>
<keyword evidence="4" id="KW-0805">Transcription regulation</keyword>
<dbReference type="EMBL" id="DS234988">
    <property type="protein sequence ID" value="EEB09877.1"/>
    <property type="molecule type" value="Genomic_DNA"/>
</dbReference>
<evidence type="ECO:0000256" key="6">
    <source>
        <dbReference type="ARBA" id="ARBA00023187"/>
    </source>
</evidence>
<dbReference type="AlphaFoldDB" id="E0V921"/>
<keyword evidence="13" id="KW-1185">Reference proteome</keyword>
<reference evidence="12" key="3">
    <citation type="submission" date="2021-02" db="UniProtKB">
        <authorList>
            <consortium name="EnsemblMetazoa"/>
        </authorList>
    </citation>
    <scope>IDENTIFICATION</scope>
    <source>
        <strain evidence="12">USDA</strain>
    </source>
</reference>
<feature type="compositionally biased region" description="Basic and acidic residues" evidence="9">
    <location>
        <begin position="300"/>
        <end position="387"/>
    </location>
</feature>
<evidence type="ECO:0000313" key="12">
    <source>
        <dbReference type="EnsemblMetazoa" id="PHUM003190-PA"/>
    </source>
</evidence>
<evidence type="ECO:0000259" key="10">
    <source>
        <dbReference type="Pfam" id="PF04696"/>
    </source>
</evidence>
<evidence type="ECO:0000313" key="11">
    <source>
        <dbReference type="EMBL" id="EEB09877.1"/>
    </source>
</evidence>
<feature type="coiled-coil region" evidence="8">
    <location>
        <begin position="157"/>
        <end position="191"/>
    </location>
</feature>
<feature type="compositionally biased region" description="Acidic residues" evidence="9">
    <location>
        <begin position="285"/>
        <end position="294"/>
    </location>
</feature>
<evidence type="ECO:0000256" key="3">
    <source>
        <dbReference type="ARBA" id="ARBA00022664"/>
    </source>
</evidence>
<dbReference type="KEGG" id="phu:Phum_PHUM003190"/>
<evidence type="ECO:0000256" key="2">
    <source>
        <dbReference type="ARBA" id="ARBA00010386"/>
    </source>
</evidence>
<dbReference type="RefSeq" id="XP_002422615.1">
    <property type="nucleotide sequence ID" value="XM_002422570.1"/>
</dbReference>
<gene>
    <name evidence="12" type="primary">8233355</name>
    <name evidence="11" type="ORF">Phum_PHUM003190</name>
</gene>
<accession>E0V921</accession>
<evidence type="ECO:0000256" key="5">
    <source>
        <dbReference type="ARBA" id="ARBA00023163"/>
    </source>
</evidence>
<dbReference type="GO" id="GO:0008380">
    <property type="term" value="P:RNA splicing"/>
    <property type="evidence" value="ECO:0007669"/>
    <property type="project" value="UniProtKB-KW"/>
</dbReference>
<dbReference type="GO" id="GO:0006397">
    <property type="term" value="P:mRNA processing"/>
    <property type="evidence" value="ECO:0007669"/>
    <property type="project" value="UniProtKB-KW"/>
</dbReference>
<dbReference type="Proteomes" id="UP000009046">
    <property type="component" value="Unassembled WGS sequence"/>
</dbReference>
<evidence type="ECO:0000256" key="4">
    <source>
        <dbReference type="ARBA" id="ARBA00023015"/>
    </source>
</evidence>
<protein>
    <submittedName>
        <fullName evidence="11 12">Pinin, putative</fullName>
    </submittedName>
</protein>
<evidence type="ECO:0000256" key="1">
    <source>
        <dbReference type="ARBA" id="ARBA00004123"/>
    </source>
</evidence>
<evidence type="ECO:0000313" key="13">
    <source>
        <dbReference type="Proteomes" id="UP000009046"/>
    </source>
</evidence>
<feature type="region of interest" description="Disordered" evidence="9">
    <location>
        <begin position="271"/>
        <end position="566"/>
    </location>
</feature>
<dbReference type="GeneID" id="8233355"/>
<feature type="compositionally biased region" description="Basic and acidic residues" evidence="9">
    <location>
        <begin position="469"/>
        <end position="496"/>
    </location>
</feature>
<proteinExistence type="inferred from homology"/>
<keyword evidence="5" id="KW-0804">Transcription</keyword>
<feature type="compositionally biased region" description="Polar residues" evidence="9">
    <location>
        <begin position="404"/>
        <end position="417"/>
    </location>
</feature>
<dbReference type="CTD" id="8233355"/>
<sequence length="659" mass="77053">MLNLSKIQLELERAKEKLRNVEETIQKVEGKTFSNGPIRYGNIKVELHTDKNKHIGAFDDSKNQRRRVIASAIDSRIQRPIPEDGSFNLKRGISGDVRPQGPALPSRVFTTATEAPSRQEVIAAQTVDEQSKQRHKRMFGALVGTLQKFRKEETRVREREEKRLKVEKKLEEDAKREKEKLMQEKRELFLEKKRREVEIKRIEWSLNRVKEYEAWEANVIPLKNFIQTQAKPHLFYLPCVHNDKTEERLVISQKLVEKMIEKRKNNLKEEIENSEKKARKTATEVVEEEEEAENIPESNEETHAEEHLTREDFENENKENGYLVEDVKKHVDSEKMNQVEEMKERSKMKDSDKKNERDEMNKEEEQNDSREDLSMTRTDESNIKPDDSYQEVSNPVPVEESENQYNVDNENPINSPRQNDEENKGGNGENDKDDVESNRIHTEKEDTVEESRPEILNQVPAVSSDENINEDKVMRENEGSDDDKKKNLEDTNDKPNEIVLDNNLKPEDSSSDKKELESESENKTEEMKKVRKAVKKRGVEKDRGVERTRGGGVRGVREKDRDPRDFLREIKVTGGDRVPEGGKHSERGVVRIHRRENRENRGLHFPKGVGGVRRILRENDRPTSEVGGVHQKVPFPVRREKENRNRPRRRIPIKKIIYI</sequence>
<feature type="compositionally biased region" description="Basic and acidic residues" evidence="9">
    <location>
        <begin position="537"/>
        <end position="566"/>
    </location>
</feature>
<feature type="coiled-coil region" evidence="8">
    <location>
        <begin position="4"/>
        <end position="31"/>
    </location>
</feature>
<dbReference type="HOGENOM" id="CLU_416393_0_0_1"/>
<dbReference type="STRING" id="121224.E0V921"/>
<reference evidence="11" key="2">
    <citation type="submission" date="2007-04" db="EMBL/GenBank/DDBJ databases">
        <title>The genome of the human body louse.</title>
        <authorList>
            <consortium name="The Human Body Louse Genome Consortium"/>
            <person name="Kirkness E."/>
            <person name="Walenz B."/>
            <person name="Hass B."/>
            <person name="Bruggner R."/>
            <person name="Strausberg R."/>
        </authorList>
    </citation>
    <scope>NUCLEOTIDE SEQUENCE</scope>
    <source>
        <strain evidence="11">USDA</strain>
    </source>
</reference>
<comment type="similarity">
    <text evidence="2">Belongs to the pinin family.</text>
</comment>
<evidence type="ECO:0000256" key="9">
    <source>
        <dbReference type="SAM" id="MobiDB-lite"/>
    </source>
</evidence>
<dbReference type="EnsemblMetazoa" id="PHUM003190-RA">
    <property type="protein sequence ID" value="PHUM003190-PA"/>
    <property type="gene ID" value="PHUM003190"/>
</dbReference>
<keyword evidence="7" id="KW-0539">Nucleus</keyword>
<dbReference type="eggNOG" id="KOG3756">
    <property type="taxonomic scope" value="Eukaryota"/>
</dbReference>
<feature type="compositionally biased region" description="Basic and acidic residues" evidence="9">
    <location>
        <begin position="435"/>
        <end position="453"/>
    </location>
</feature>
<dbReference type="InterPro" id="IPR039853">
    <property type="entry name" value="Pinin"/>
</dbReference>
<feature type="domain" description="Pinin/SDK/MemA protein" evidence="10">
    <location>
        <begin position="129"/>
        <end position="253"/>
    </location>
</feature>
<dbReference type="OMA" id="FENRRTE"/>
<comment type="subcellular location">
    <subcellularLocation>
        <location evidence="1">Nucleus</location>
    </subcellularLocation>
</comment>
<dbReference type="InterPro" id="IPR006786">
    <property type="entry name" value="Pinin_SDK_MemA"/>
</dbReference>
<feature type="compositionally biased region" description="Basic and acidic residues" evidence="9">
    <location>
        <begin position="504"/>
        <end position="528"/>
    </location>
</feature>
<dbReference type="VEuPathDB" id="VectorBase:PHUM003190"/>
<dbReference type="OrthoDB" id="330772at2759"/>
<dbReference type="Pfam" id="PF04696">
    <property type="entry name" value="Pinin_SDK_memA"/>
    <property type="match status" value="1"/>
</dbReference>
<feature type="region of interest" description="Disordered" evidence="9">
    <location>
        <begin position="81"/>
        <end position="104"/>
    </location>
</feature>
<name>E0V921_PEDHC</name>
<evidence type="ECO:0000256" key="8">
    <source>
        <dbReference type="SAM" id="Coils"/>
    </source>
</evidence>
<dbReference type="GO" id="GO:0071013">
    <property type="term" value="C:catalytic step 2 spliceosome"/>
    <property type="evidence" value="ECO:0007669"/>
    <property type="project" value="TreeGrafter"/>
</dbReference>
<dbReference type="PANTHER" id="PTHR12707:SF0">
    <property type="entry name" value="PININ"/>
    <property type="match status" value="1"/>
</dbReference>
<dbReference type="PANTHER" id="PTHR12707">
    <property type="entry name" value="PINN"/>
    <property type="match status" value="1"/>
</dbReference>
<reference evidence="11" key="1">
    <citation type="submission" date="2007-04" db="EMBL/GenBank/DDBJ databases">
        <title>Annotation of Pediculus humanus corporis strain USDA.</title>
        <authorList>
            <person name="Kirkness E."/>
            <person name="Hannick L."/>
            <person name="Hass B."/>
            <person name="Bruggner R."/>
            <person name="Lawson D."/>
            <person name="Bidwell S."/>
            <person name="Joardar V."/>
            <person name="Caler E."/>
            <person name="Walenz B."/>
            <person name="Inman J."/>
            <person name="Schobel S."/>
            <person name="Galinsky K."/>
            <person name="Amedeo P."/>
            <person name="Strausberg R."/>
        </authorList>
    </citation>
    <scope>NUCLEOTIDE SEQUENCE</scope>
    <source>
        <strain evidence="11">USDA</strain>
    </source>
</reference>
<evidence type="ECO:0000256" key="7">
    <source>
        <dbReference type="ARBA" id="ARBA00023242"/>
    </source>
</evidence>
<dbReference type="EMBL" id="AAZO01000041">
    <property type="status" value="NOT_ANNOTATED_CDS"/>
    <property type="molecule type" value="Genomic_DNA"/>
</dbReference>